<name>A0A1E7FVH9_9STRA</name>
<feature type="compositionally biased region" description="Low complexity" evidence="1">
    <location>
        <begin position="17"/>
        <end position="29"/>
    </location>
</feature>
<accession>A0A1E7FVH9</accession>
<evidence type="ECO:0000256" key="1">
    <source>
        <dbReference type="SAM" id="MobiDB-lite"/>
    </source>
</evidence>
<dbReference type="InParanoid" id="A0A1E7FVH9"/>
<reference evidence="2 3" key="1">
    <citation type="submission" date="2016-09" db="EMBL/GenBank/DDBJ databases">
        <title>Extensive genetic diversity and differential bi-allelic expression allows diatom success in the polar Southern Ocean.</title>
        <authorList>
            <consortium name="DOE Joint Genome Institute"/>
            <person name="Mock T."/>
            <person name="Otillar R.P."/>
            <person name="Strauss J."/>
            <person name="Dupont C."/>
            <person name="Frickenhaus S."/>
            <person name="Maumus F."/>
            <person name="Mcmullan M."/>
            <person name="Sanges R."/>
            <person name="Schmutz J."/>
            <person name="Toseland A."/>
            <person name="Valas R."/>
            <person name="Veluchamy A."/>
            <person name="Ward B.J."/>
            <person name="Allen A."/>
            <person name="Barry K."/>
            <person name="Falciatore A."/>
            <person name="Ferrante M."/>
            <person name="Fortunato A.E."/>
            <person name="Gloeckner G."/>
            <person name="Gruber A."/>
            <person name="Hipkin R."/>
            <person name="Janech M."/>
            <person name="Kroth P."/>
            <person name="Leese F."/>
            <person name="Lindquist E."/>
            <person name="Lyon B.R."/>
            <person name="Martin J."/>
            <person name="Mayer C."/>
            <person name="Parker M."/>
            <person name="Quesneville H."/>
            <person name="Raymond J."/>
            <person name="Uhlig C."/>
            <person name="Valentin K.U."/>
            <person name="Worden A.Z."/>
            <person name="Armbrust E.V."/>
            <person name="Bowler C."/>
            <person name="Green B."/>
            <person name="Moulton V."/>
            <person name="Van Oosterhout C."/>
            <person name="Grigoriev I."/>
        </authorList>
    </citation>
    <scope>NUCLEOTIDE SEQUENCE [LARGE SCALE GENOMIC DNA]</scope>
    <source>
        <strain evidence="2 3">CCMP1102</strain>
    </source>
</reference>
<dbReference type="EMBL" id="KV784353">
    <property type="protein sequence ID" value="OEU22168.1"/>
    <property type="molecule type" value="Genomic_DNA"/>
</dbReference>
<keyword evidence="3" id="KW-1185">Reference proteome</keyword>
<dbReference type="AlphaFoldDB" id="A0A1E7FVH9"/>
<proteinExistence type="predicted"/>
<protein>
    <submittedName>
        <fullName evidence="2">Uncharacterized protein</fullName>
    </submittedName>
</protein>
<feature type="region of interest" description="Disordered" evidence="1">
    <location>
        <begin position="79"/>
        <end position="102"/>
    </location>
</feature>
<dbReference type="OrthoDB" id="54791at2759"/>
<feature type="region of interest" description="Disordered" evidence="1">
    <location>
        <begin position="1"/>
        <end position="29"/>
    </location>
</feature>
<dbReference type="Proteomes" id="UP000095751">
    <property type="component" value="Unassembled WGS sequence"/>
</dbReference>
<sequence>MINSNNKSEYSDDVTNKTSSQSQSSKKSTIVIDMLDKLDGQGRTAYWLGMVQGHDTIGKLLAEEGVDTVHPKMVKEITEAKEKRSNKQQTRAVDGSALLSKQ</sequence>
<organism evidence="2 3">
    <name type="scientific">Fragilariopsis cylindrus CCMP1102</name>
    <dbReference type="NCBI Taxonomy" id="635003"/>
    <lineage>
        <taxon>Eukaryota</taxon>
        <taxon>Sar</taxon>
        <taxon>Stramenopiles</taxon>
        <taxon>Ochrophyta</taxon>
        <taxon>Bacillariophyta</taxon>
        <taxon>Bacillariophyceae</taxon>
        <taxon>Bacillariophycidae</taxon>
        <taxon>Bacillariales</taxon>
        <taxon>Bacillariaceae</taxon>
        <taxon>Fragilariopsis</taxon>
    </lineage>
</organism>
<dbReference type="KEGG" id="fcy:FRACYDRAFT_267177"/>
<evidence type="ECO:0000313" key="2">
    <source>
        <dbReference type="EMBL" id="OEU22168.1"/>
    </source>
</evidence>
<gene>
    <name evidence="2" type="ORF">FRACYDRAFT_267177</name>
</gene>
<evidence type="ECO:0000313" key="3">
    <source>
        <dbReference type="Proteomes" id="UP000095751"/>
    </source>
</evidence>